<reference evidence="2" key="1">
    <citation type="submission" date="2022-09" db="EMBL/GenBank/DDBJ databases">
        <title>Fusarium specimens isolated from Avocado Roots.</title>
        <authorList>
            <person name="Stajich J."/>
            <person name="Roper C."/>
            <person name="Heimlech-Rivalta G."/>
        </authorList>
    </citation>
    <scope>NUCLEOTIDE SEQUENCE</scope>
    <source>
        <strain evidence="2">CF00095</strain>
    </source>
</reference>
<feature type="region of interest" description="Disordered" evidence="1">
    <location>
        <begin position="465"/>
        <end position="661"/>
    </location>
</feature>
<feature type="compositionally biased region" description="Low complexity" evidence="1">
    <location>
        <begin position="51"/>
        <end position="60"/>
    </location>
</feature>
<feature type="compositionally biased region" description="Basic residues" evidence="1">
    <location>
        <begin position="104"/>
        <end position="114"/>
    </location>
</feature>
<feature type="compositionally biased region" description="Low complexity" evidence="1">
    <location>
        <begin position="647"/>
        <end position="657"/>
    </location>
</feature>
<name>A0ABQ8RMK6_FUSEQ</name>
<accession>A0ABQ8RMK6</accession>
<feature type="compositionally biased region" description="Acidic residues" evidence="1">
    <location>
        <begin position="276"/>
        <end position="285"/>
    </location>
</feature>
<feature type="compositionally biased region" description="Acidic residues" evidence="1">
    <location>
        <begin position="490"/>
        <end position="510"/>
    </location>
</feature>
<keyword evidence="3" id="KW-1185">Reference proteome</keyword>
<proteinExistence type="predicted"/>
<dbReference type="EMBL" id="JAOQBH010000003">
    <property type="protein sequence ID" value="KAJ4138169.1"/>
    <property type="molecule type" value="Genomic_DNA"/>
</dbReference>
<evidence type="ECO:0000313" key="3">
    <source>
        <dbReference type="Proteomes" id="UP001152024"/>
    </source>
</evidence>
<evidence type="ECO:0000313" key="2">
    <source>
        <dbReference type="EMBL" id="KAJ4138169.1"/>
    </source>
</evidence>
<feature type="compositionally biased region" description="Polar residues" evidence="1">
    <location>
        <begin position="19"/>
        <end position="38"/>
    </location>
</feature>
<organism evidence="2 3">
    <name type="scientific">Fusarium equiseti</name>
    <name type="common">Fusarium scirpi</name>
    <dbReference type="NCBI Taxonomy" id="61235"/>
    <lineage>
        <taxon>Eukaryota</taxon>
        <taxon>Fungi</taxon>
        <taxon>Dikarya</taxon>
        <taxon>Ascomycota</taxon>
        <taxon>Pezizomycotina</taxon>
        <taxon>Sordariomycetes</taxon>
        <taxon>Hypocreomycetidae</taxon>
        <taxon>Hypocreales</taxon>
        <taxon>Nectriaceae</taxon>
        <taxon>Fusarium</taxon>
        <taxon>Fusarium incarnatum-equiseti species complex</taxon>
    </lineage>
</organism>
<protein>
    <submittedName>
        <fullName evidence="2">Uncharacterized protein</fullName>
    </submittedName>
</protein>
<evidence type="ECO:0000256" key="1">
    <source>
        <dbReference type="SAM" id="MobiDB-lite"/>
    </source>
</evidence>
<feature type="region of interest" description="Disordered" evidence="1">
    <location>
        <begin position="1"/>
        <end position="431"/>
    </location>
</feature>
<comment type="caution">
    <text evidence="2">The sequence shown here is derived from an EMBL/GenBank/DDBJ whole genome shotgun (WGS) entry which is preliminary data.</text>
</comment>
<sequence>MAPRKSKPTPKTAKPARQTRASSKANNTPLMQGLDSQGQAQDPAPAPAPSRPARQTRASSKANNTPLMQGLGSQGQAQDPPSADPVPVPAPAPAPQPNEPVASRKSKSATRKPRPVPSGPLRQTRARSKLNDAPPLMKGLDDRGEAQDPLSADPAPLPYDDVLQRLGRGRNPALKKANNKRSGEQEVASRAPSPAPAYVPGSVPAAVPVLVAEAPPSPDHDWPTVERPIPPGSGGIWFGNNGQRPARPAVANNKGDAQGTSAGDDSNQDANATDSDTSDMDDMEDIPARITPKIKIPAKFNNNRALEEEDDSDLSDLTHSPEPPSPLGSPDSDASGQSPDRDGMSISFDFEEREGSPDTLSTIQEEDEEIDEEDRPGPSDFDGSDLDGSPSQGGARGHDALDEDEETRDFPPSNGSDPDSIPDTYRGGSFFTPINAHLISRAQTRHSVTPDGTSLFIQSPIAPIAPMGLTAPASPVNTSSVNASVVLMESDPDDDGPDDDDDPDDDDGSGDDSSGSTSPASAQSEEDDDDDDDDDDQTADTSLNVPSSCSSSSVKRRRDTDDDDDDGDAPPAKRQILQSPTASGYKKATQATAPHDSSYPSSKRRRDNNDDDDDGDTPPVKRQMLQLGTASAYKKATQATAPHDASHSSSKSHNSSGGDDDDDWAKKLGLFRSRRSSSGSLSPLIKPTIDPEMPGLYGSALRPRLHIGWYEQFHTCGYDCPKVHPCKHNPGRPCHECHAQWHEDWSLYFKCQELLDEAVADPLTSMREAGLETHPDFKKYFEPGAEPCYFQAPQLDHPVGNSIRVHPTRMAKYRLELLKAKMANEAEEAA</sequence>
<feature type="compositionally biased region" description="Acidic residues" evidence="1">
    <location>
        <begin position="524"/>
        <end position="538"/>
    </location>
</feature>
<dbReference type="Proteomes" id="UP001152024">
    <property type="component" value="Unassembled WGS sequence"/>
</dbReference>
<feature type="compositionally biased region" description="Low complexity" evidence="1">
    <location>
        <begin position="196"/>
        <end position="214"/>
    </location>
</feature>
<feature type="compositionally biased region" description="Pro residues" evidence="1">
    <location>
        <begin position="82"/>
        <end position="98"/>
    </location>
</feature>
<feature type="compositionally biased region" description="Acidic residues" evidence="1">
    <location>
        <begin position="364"/>
        <end position="374"/>
    </location>
</feature>
<gene>
    <name evidence="2" type="ORF">NW768_001987</name>
</gene>